<dbReference type="EMBL" id="OOIN01000017">
    <property type="protein sequence ID" value="SPO27286.1"/>
    <property type="molecule type" value="Genomic_DNA"/>
</dbReference>
<keyword evidence="4" id="KW-1185">Reference proteome</keyword>
<feature type="region of interest" description="Disordered" evidence="1">
    <location>
        <begin position="38"/>
        <end position="68"/>
    </location>
</feature>
<evidence type="ECO:0000313" key="4">
    <source>
        <dbReference type="Proteomes" id="UP000324022"/>
    </source>
</evidence>
<dbReference type="AlphaFoldDB" id="A0A5C3ECH2"/>
<dbReference type="PROSITE" id="PS51257">
    <property type="entry name" value="PROKAR_LIPOPROTEIN"/>
    <property type="match status" value="1"/>
</dbReference>
<organism evidence="3 4">
    <name type="scientific">Ustilago trichophora</name>
    <dbReference type="NCBI Taxonomy" id="86804"/>
    <lineage>
        <taxon>Eukaryota</taxon>
        <taxon>Fungi</taxon>
        <taxon>Dikarya</taxon>
        <taxon>Basidiomycota</taxon>
        <taxon>Ustilaginomycotina</taxon>
        <taxon>Ustilaginomycetes</taxon>
        <taxon>Ustilaginales</taxon>
        <taxon>Ustilaginaceae</taxon>
        <taxon>Ustilago</taxon>
    </lineage>
</organism>
<dbReference type="Proteomes" id="UP000324022">
    <property type="component" value="Unassembled WGS sequence"/>
</dbReference>
<protein>
    <submittedName>
        <fullName evidence="3">Uncharacterized protein</fullName>
    </submittedName>
</protein>
<gene>
    <name evidence="3" type="ORF">UTRI_10403</name>
</gene>
<proteinExistence type="predicted"/>
<feature type="signal peptide" evidence="2">
    <location>
        <begin position="1"/>
        <end position="23"/>
    </location>
</feature>
<feature type="chain" id="PRO_5022851072" evidence="2">
    <location>
        <begin position="24"/>
        <end position="428"/>
    </location>
</feature>
<keyword evidence="2" id="KW-0732">Signal</keyword>
<accession>A0A5C3ECH2</accession>
<name>A0A5C3ECH2_9BASI</name>
<evidence type="ECO:0000256" key="2">
    <source>
        <dbReference type="SAM" id="SignalP"/>
    </source>
</evidence>
<feature type="compositionally biased region" description="Gly residues" evidence="1">
    <location>
        <begin position="46"/>
        <end position="60"/>
    </location>
</feature>
<sequence>MKILPLPSWVSLSIQLMAACSQGVPMYQLFPPGDAGGIARPASASGGQGSSGMGPLGSPGRGSLRSTLDGLPSEIELEAAMTAIPQTGPIEPHFQQTGMGASWNVPLAPAGYHQVHPGDMTAYHQVGQIEPHFQHMGMGTSWNHPLAPVGYHQVHPGDMTAYHQFGPIEPRFQHTGMIDLSIPTLATTGDNKVTRTGGSTVPENRILLPYGSTSLRYSTGGAKFVLLPYPDDHRLLRFSYAQGKMEPANFEKYIRRNHFGISESIFRPEPDLMKAIQTRIIGTLLGQHIPLVPPGPGITVNQGVFLWPPVAKHHNHDSLWMTPAVRHRLYQGAISKWTEHSQSTPRYWYLQVGSSLGPRHIMMNVVDSTSFTEIPNGSESSFWLFHEAMIDTHILKPKMALIGGMFLPSVSAQALQLGGVIRPAIPHL</sequence>
<reference evidence="3 4" key="1">
    <citation type="submission" date="2018-03" db="EMBL/GenBank/DDBJ databases">
        <authorList>
            <person name="Guldener U."/>
        </authorList>
    </citation>
    <scope>NUCLEOTIDE SEQUENCE [LARGE SCALE GENOMIC DNA]</scope>
    <source>
        <strain evidence="3 4">NBRC100155</strain>
    </source>
</reference>
<evidence type="ECO:0000256" key="1">
    <source>
        <dbReference type="SAM" id="MobiDB-lite"/>
    </source>
</evidence>
<evidence type="ECO:0000313" key="3">
    <source>
        <dbReference type="EMBL" id="SPO27286.1"/>
    </source>
</evidence>